<dbReference type="RefSeq" id="XP_018707845.1">
    <property type="nucleotide sequence ID" value="XM_018845079.1"/>
</dbReference>
<evidence type="ECO:0000256" key="1">
    <source>
        <dbReference type="ARBA" id="ARBA00004141"/>
    </source>
</evidence>
<dbReference type="OrthoDB" id="2115177at2759"/>
<dbReference type="InterPro" id="IPR032800">
    <property type="entry name" value="TRP_N"/>
</dbReference>
<feature type="transmembrane region" description="Helical" evidence="8">
    <location>
        <begin position="339"/>
        <end position="371"/>
    </location>
</feature>
<evidence type="ECO:0000256" key="9">
    <source>
        <dbReference type="SAM" id="SignalP"/>
    </source>
</evidence>
<evidence type="ECO:0000313" key="12">
    <source>
        <dbReference type="Proteomes" id="UP000076744"/>
    </source>
</evidence>
<dbReference type="GeneID" id="30017764"/>
<feature type="compositionally biased region" description="Basic and acidic residues" evidence="7">
    <location>
        <begin position="684"/>
        <end position="702"/>
    </location>
</feature>
<dbReference type="SMART" id="SM01320">
    <property type="entry name" value="TRP_N"/>
    <property type="match status" value="1"/>
</dbReference>
<dbReference type="InterPro" id="IPR010308">
    <property type="entry name" value="TRP_C"/>
</dbReference>
<evidence type="ECO:0000256" key="5">
    <source>
        <dbReference type="ARBA" id="ARBA00022989"/>
    </source>
</evidence>
<evidence type="ECO:0000313" key="11">
    <source>
        <dbReference type="EMBL" id="OAA72399.1"/>
    </source>
</evidence>
<feature type="compositionally biased region" description="Polar residues" evidence="7">
    <location>
        <begin position="728"/>
        <end position="737"/>
    </location>
</feature>
<keyword evidence="4 9" id="KW-0732">Signal</keyword>
<feature type="transmembrane region" description="Helical" evidence="8">
    <location>
        <begin position="419"/>
        <end position="441"/>
    </location>
</feature>
<sequence>MAPRSMSWSSLFATALIATGGMAADVLTTSGFSDCGSDASIKVEKLDITYNNADKTVVFDVAGTSTKQQNVTAHLSVTAYGNQIYERSFNPCDASSFVQQLCPVPAGNFAARGSQQIPAQFASMVPAIAFQVPDIAANAKLELQAADTKKEVACIQSSVTNGKTVNVPAVSYVAAGVAGVALIASGVSAAGAAVGGGASAGTGTVSPSFTEVVGWFQGMAMNGMLSVNYPPVYQSFTKNFAFSVGLVPWSGMLRAIDDFRAKTGGNLTNDDVDYIANVTAGKGGPLNLKRAVGAAMAIAIRDIETSVNGTDDRPSNTFEQKVQGIEAFARTVSVPKSDIFMTALLIVAIIIASIVVVILLVKVILEAWAIWGTFPESLKGFRQHYWGSIARTITNLIMILYGIWVLYCIFQFSRADSSWAAKTLAGVSLALFTGVLAFFTWKIYSTVQKLKAAEGDVNALYENKELWTKYSLFYDAYRKNYWWLFVPAIVYMFAKGACIAAGDGHGMQQTIAQLVIEACMLILLLWSRPYERRAGNVLMITIQTIRVLSIGCILIFVEELGIAQTTKTVTGVVLIAVQATLTGVLAILVAWNAIQACVTANPHRLRRKEMGKSQPPPPELTQLTRAEKRNRELDTLTPLDAHNSLLIRPGSEKSFYSASAMEMDKRQPTVAHSQPPNPYSQYERQADNTKPYRDEPTRDLTRGEPGTFDPARQNSLPDRGSRSYRGLPQSQPGYYRL</sequence>
<dbReference type="Pfam" id="PF14558">
    <property type="entry name" value="TRP_N"/>
    <property type="match status" value="1"/>
</dbReference>
<comment type="subcellular location">
    <subcellularLocation>
        <location evidence="1">Membrane</location>
        <topology evidence="1">Multi-pass membrane protein</topology>
    </subcellularLocation>
</comment>
<dbReference type="GO" id="GO:0009272">
    <property type="term" value="P:fungal-type cell wall biogenesis"/>
    <property type="evidence" value="ECO:0007669"/>
    <property type="project" value="TreeGrafter"/>
</dbReference>
<dbReference type="STRING" id="1081104.A0A162MXY4"/>
<dbReference type="GO" id="GO:0016020">
    <property type="term" value="C:membrane"/>
    <property type="evidence" value="ECO:0007669"/>
    <property type="project" value="UniProtKB-SubCell"/>
</dbReference>
<dbReference type="Proteomes" id="UP000076744">
    <property type="component" value="Unassembled WGS sequence"/>
</dbReference>
<keyword evidence="3 8" id="KW-0812">Transmembrane</keyword>
<feature type="transmembrane region" description="Helical" evidence="8">
    <location>
        <begin position="481"/>
        <end position="502"/>
    </location>
</feature>
<dbReference type="Pfam" id="PF06011">
    <property type="entry name" value="TRP"/>
    <property type="match status" value="1"/>
</dbReference>
<gene>
    <name evidence="11" type="ORF">ISF_01472</name>
</gene>
<comment type="caution">
    <text evidence="11">The sequence shown here is derived from an EMBL/GenBank/DDBJ whole genome shotgun (WGS) entry which is preliminary data.</text>
</comment>
<evidence type="ECO:0000256" key="4">
    <source>
        <dbReference type="ARBA" id="ARBA00022729"/>
    </source>
</evidence>
<dbReference type="InterPro" id="IPR040241">
    <property type="entry name" value="TRP_Flc/Pkd2-like"/>
</dbReference>
<evidence type="ECO:0000256" key="6">
    <source>
        <dbReference type="ARBA" id="ARBA00023136"/>
    </source>
</evidence>
<dbReference type="PANTHER" id="PTHR31145:SF5">
    <property type="entry name" value="DUF907 DOMAIN PROTEIN (AFU_ORTHOLOGUE AFUA_2G06100)"/>
    <property type="match status" value="1"/>
</dbReference>
<name>A0A162MXY4_CORFA</name>
<evidence type="ECO:0000256" key="3">
    <source>
        <dbReference type="ARBA" id="ARBA00022692"/>
    </source>
</evidence>
<comment type="similarity">
    <text evidence="2">Belongs to the transient receptor potential (TRP) ion channel family.</text>
</comment>
<feature type="compositionally biased region" description="Polar residues" evidence="7">
    <location>
        <begin position="670"/>
        <end position="683"/>
    </location>
</feature>
<dbReference type="AlphaFoldDB" id="A0A162MXY4"/>
<organism evidence="11 12">
    <name type="scientific">Cordyceps fumosorosea (strain ARSEF 2679)</name>
    <name type="common">Isaria fumosorosea</name>
    <dbReference type="NCBI Taxonomy" id="1081104"/>
    <lineage>
        <taxon>Eukaryota</taxon>
        <taxon>Fungi</taxon>
        <taxon>Dikarya</taxon>
        <taxon>Ascomycota</taxon>
        <taxon>Pezizomycotina</taxon>
        <taxon>Sordariomycetes</taxon>
        <taxon>Hypocreomycetidae</taxon>
        <taxon>Hypocreales</taxon>
        <taxon>Cordycipitaceae</taxon>
        <taxon>Cordyceps</taxon>
    </lineage>
</organism>
<evidence type="ECO:0000259" key="10">
    <source>
        <dbReference type="SMART" id="SM01320"/>
    </source>
</evidence>
<keyword evidence="5 8" id="KW-1133">Transmembrane helix</keyword>
<dbReference type="PANTHER" id="PTHR31145">
    <property type="entry name" value="INTEGRAL MEMBRANE PROTEIN (AFU_ORTHOLOGUE AFUA_7G01610)"/>
    <property type="match status" value="1"/>
</dbReference>
<feature type="transmembrane region" description="Helical" evidence="8">
    <location>
        <begin position="538"/>
        <end position="557"/>
    </location>
</feature>
<evidence type="ECO:0000256" key="2">
    <source>
        <dbReference type="ARBA" id="ARBA00010642"/>
    </source>
</evidence>
<feature type="chain" id="PRO_5007837572" evidence="9">
    <location>
        <begin position="24"/>
        <end position="737"/>
    </location>
</feature>
<feature type="region of interest" description="Disordered" evidence="7">
    <location>
        <begin position="661"/>
        <end position="737"/>
    </location>
</feature>
<feature type="transmembrane region" description="Helical" evidence="8">
    <location>
        <begin position="392"/>
        <end position="413"/>
    </location>
</feature>
<feature type="domain" description="ML-like" evidence="10">
    <location>
        <begin position="25"/>
        <end position="166"/>
    </location>
</feature>
<keyword evidence="6 8" id="KW-0472">Membrane</keyword>
<keyword evidence="12" id="KW-1185">Reference proteome</keyword>
<evidence type="ECO:0000256" key="7">
    <source>
        <dbReference type="SAM" id="MobiDB-lite"/>
    </source>
</evidence>
<dbReference type="EMBL" id="AZHB01000002">
    <property type="protein sequence ID" value="OAA72399.1"/>
    <property type="molecule type" value="Genomic_DNA"/>
</dbReference>
<feature type="transmembrane region" description="Helical" evidence="8">
    <location>
        <begin position="508"/>
        <end position="526"/>
    </location>
</feature>
<reference evidence="11 12" key="1">
    <citation type="journal article" date="2016" name="Genome Biol. Evol.">
        <title>Divergent and convergent evolution of fungal pathogenicity.</title>
        <authorList>
            <person name="Shang Y."/>
            <person name="Xiao G."/>
            <person name="Zheng P."/>
            <person name="Cen K."/>
            <person name="Zhan S."/>
            <person name="Wang C."/>
        </authorList>
    </citation>
    <scope>NUCLEOTIDE SEQUENCE [LARGE SCALE GENOMIC DNA]</scope>
    <source>
        <strain evidence="11 12">ARSEF 2679</strain>
    </source>
</reference>
<feature type="signal peptide" evidence="9">
    <location>
        <begin position="1"/>
        <end position="23"/>
    </location>
</feature>
<accession>A0A162MXY4</accession>
<protein>
    <submittedName>
        <fullName evidence="11">DUF907 domain protein</fullName>
    </submittedName>
</protein>
<feature type="transmembrane region" description="Helical" evidence="8">
    <location>
        <begin position="569"/>
        <end position="598"/>
    </location>
</feature>
<proteinExistence type="inferred from homology"/>
<dbReference type="GO" id="GO:0055085">
    <property type="term" value="P:transmembrane transport"/>
    <property type="evidence" value="ECO:0007669"/>
    <property type="project" value="TreeGrafter"/>
</dbReference>
<evidence type="ECO:0000256" key="8">
    <source>
        <dbReference type="SAM" id="Phobius"/>
    </source>
</evidence>